<evidence type="ECO:0000313" key="4">
    <source>
        <dbReference type="Proteomes" id="UP001267407"/>
    </source>
</evidence>
<proteinExistence type="predicted"/>
<dbReference type="Pfam" id="PF06707">
    <property type="entry name" value="DUF1194"/>
    <property type="match status" value="1"/>
</dbReference>
<evidence type="ECO:0000259" key="2">
    <source>
        <dbReference type="PROSITE" id="PS50234"/>
    </source>
</evidence>
<dbReference type="Pfam" id="PF07589">
    <property type="entry name" value="PEP-CTERM"/>
    <property type="match status" value="1"/>
</dbReference>
<gene>
    <name evidence="3" type="ORF">RKA07_07185</name>
</gene>
<dbReference type="SUPFAM" id="SSF53300">
    <property type="entry name" value="vWA-like"/>
    <property type="match status" value="1"/>
</dbReference>
<accession>A0ABU2HFP0</accession>
<feature type="signal peptide" evidence="1">
    <location>
        <begin position="1"/>
        <end position="23"/>
    </location>
</feature>
<reference evidence="3" key="1">
    <citation type="submission" date="2023-09" db="EMBL/GenBank/DDBJ databases">
        <title>Marinobacter sediminicola sp. nov. and Marinobacter maritimum sp. nov., isolated from marine sediment.</title>
        <authorList>
            <person name="An J."/>
        </authorList>
    </citation>
    <scope>NUCLEOTIDE SEQUENCE</scope>
    <source>
        <strain evidence="3">F60267</strain>
    </source>
</reference>
<name>A0ABU2HFP0_9GAMM</name>
<dbReference type="NCBIfam" id="TIGR02595">
    <property type="entry name" value="PEP_CTERM"/>
    <property type="match status" value="1"/>
</dbReference>
<organism evidence="3 4">
    <name type="scientific">Marinobacter xiaoshiensis</name>
    <dbReference type="NCBI Taxonomy" id="3073652"/>
    <lineage>
        <taxon>Bacteria</taxon>
        <taxon>Pseudomonadati</taxon>
        <taxon>Pseudomonadota</taxon>
        <taxon>Gammaproteobacteria</taxon>
        <taxon>Pseudomonadales</taxon>
        <taxon>Marinobacteraceae</taxon>
        <taxon>Marinobacter</taxon>
    </lineage>
</organism>
<dbReference type="Gene3D" id="3.40.50.410">
    <property type="entry name" value="von Willebrand factor, type A domain"/>
    <property type="match status" value="1"/>
</dbReference>
<sequence>MKTTKLLKGVVISALFAATQAIAAPVAVDLELVLAVDVSGSVSTGEYNGQRNGYVAAFKDAAVQGAMFDTDGGNRIGKIAVTYVEWDHGQETQIGWTLISNATEAVNFADAIAAATRSGSGSTGIGSAVDYSTGLFSFNDPTNAAFAGARQVIDVSGDGTANTGTNPVTARNNALAAGVDAINGIAIGSESLRQYYENNVIGGTGAFALLATNFEESFTAGIKKKLFYEISGTTPVPEPATLGLLGLGMMGLFLRRRRMAA</sequence>
<dbReference type="EMBL" id="JAVMBO010000007">
    <property type="protein sequence ID" value="MDS1309892.1"/>
    <property type="molecule type" value="Genomic_DNA"/>
</dbReference>
<evidence type="ECO:0000256" key="1">
    <source>
        <dbReference type="SAM" id="SignalP"/>
    </source>
</evidence>
<dbReference type="InterPro" id="IPR010607">
    <property type="entry name" value="DUF1194"/>
</dbReference>
<keyword evidence="1" id="KW-0732">Signal</keyword>
<dbReference type="RefSeq" id="WP_310965968.1">
    <property type="nucleotide sequence ID" value="NZ_JAVMBO010000007.1"/>
</dbReference>
<dbReference type="InterPro" id="IPR013424">
    <property type="entry name" value="Ice-binding_C"/>
</dbReference>
<dbReference type="PROSITE" id="PS50234">
    <property type="entry name" value="VWFA"/>
    <property type="match status" value="1"/>
</dbReference>
<dbReference type="InterPro" id="IPR002035">
    <property type="entry name" value="VWF_A"/>
</dbReference>
<dbReference type="Proteomes" id="UP001267407">
    <property type="component" value="Unassembled WGS sequence"/>
</dbReference>
<feature type="chain" id="PRO_5047494102" evidence="1">
    <location>
        <begin position="24"/>
        <end position="261"/>
    </location>
</feature>
<dbReference type="InterPro" id="IPR036465">
    <property type="entry name" value="vWFA_dom_sf"/>
</dbReference>
<feature type="domain" description="VWFA" evidence="2">
    <location>
        <begin position="31"/>
        <end position="230"/>
    </location>
</feature>
<evidence type="ECO:0000313" key="3">
    <source>
        <dbReference type="EMBL" id="MDS1309892.1"/>
    </source>
</evidence>
<keyword evidence="4" id="KW-1185">Reference proteome</keyword>
<protein>
    <submittedName>
        <fullName evidence="3">DUF1194 domain-containing protein</fullName>
    </submittedName>
</protein>
<comment type="caution">
    <text evidence="3">The sequence shown here is derived from an EMBL/GenBank/DDBJ whole genome shotgun (WGS) entry which is preliminary data.</text>
</comment>